<evidence type="ECO:0000313" key="2">
    <source>
        <dbReference type="Proteomes" id="UP001189619"/>
    </source>
</evidence>
<proteinExistence type="predicted"/>
<dbReference type="Proteomes" id="UP001189619">
    <property type="component" value="Chromosome"/>
</dbReference>
<dbReference type="KEGG" id="bayd:BSPP4475_16350"/>
<organism evidence="1 2">
    <name type="scientific">Brevibacillus aydinogluensis</name>
    <dbReference type="NCBI Taxonomy" id="927786"/>
    <lineage>
        <taxon>Bacteria</taxon>
        <taxon>Bacillati</taxon>
        <taxon>Bacillota</taxon>
        <taxon>Bacilli</taxon>
        <taxon>Bacillales</taxon>
        <taxon>Paenibacillaceae</taxon>
        <taxon>Brevibacillus</taxon>
    </lineage>
</organism>
<protein>
    <submittedName>
        <fullName evidence="1">Ada-Zn-binding domain-containing protein</fullName>
    </submittedName>
</protein>
<name>A0AA48MCV1_9BACL</name>
<dbReference type="AlphaFoldDB" id="A0AA48MCV1"/>
<gene>
    <name evidence="1" type="ORF">BSPP4475_16350</name>
</gene>
<sequence>MAKYVINHNTKEIHRTAYTTNNCQIPEISSSHREDTDSDGRVAQLIRDGYNGCYWCYRTQHTG</sequence>
<dbReference type="EMBL" id="OY569118">
    <property type="protein sequence ID" value="CAJ1003896.1"/>
    <property type="molecule type" value="Genomic_DNA"/>
</dbReference>
<keyword evidence="2" id="KW-1185">Reference proteome</keyword>
<evidence type="ECO:0000313" key="1">
    <source>
        <dbReference type="EMBL" id="CAJ1003896.1"/>
    </source>
</evidence>
<dbReference type="RefSeq" id="WP_304414651.1">
    <property type="nucleotide sequence ID" value="NZ_OY569118.1"/>
</dbReference>
<accession>A0AA48MCV1</accession>
<reference evidence="1" key="1">
    <citation type="submission" date="2023-07" db="EMBL/GenBank/DDBJ databases">
        <authorList>
            <person name="Ivanov I."/>
            <person name="Teneva D."/>
            <person name="Stoikov I."/>
        </authorList>
    </citation>
    <scope>NUCLEOTIDE SEQUENCE</scope>
    <source>
        <strain evidence="1">4475</strain>
    </source>
</reference>